<dbReference type="PANTHER" id="PTHR30163">
    <property type="entry name" value="MEMBRANE-BOUND LYTIC MUREIN TRANSGLYCOSYLASE B"/>
    <property type="match status" value="1"/>
</dbReference>
<sequence length="385" mass="42778">MFRKTRLVQACFCSLLIMGCATSQTNNPQSNHHVPVGGATPSALTLNKEAHPKSGSSVQGRQDYFQADGSLSPYLYEWAQELAQLQGIPFTRIEALLKTAHYNAKAAQLMAPNKGQIKRSWNTYKNRFIEPIRIKAGLDFWNQHAEILQRTAQEYGVPPEILVSIIGVETIYGRYTGDFRVLDALLTLGFSYPDNSRPERGKLFRDQLADLIVLDYQGKIDANTITGSFAGAVGLPQFMPGSLMRYAVDADHDGKIDLFHSMPDILASVANFLIEHGWQPGLPVFAPVQLNDQKAKRFVDGGLIPQSNWEGLLQAQAVQAPNSRAVAAWMSKPLGVINLIEESRGTAEYRLATPNFYAITSYNRSYFYASTVSDFADLLARRRAQ</sequence>
<dbReference type="Gene3D" id="1.10.8.350">
    <property type="entry name" value="Bacterial muramidase"/>
    <property type="match status" value="1"/>
</dbReference>
<dbReference type="PROSITE" id="PS51257">
    <property type="entry name" value="PROKAR_LIPOPROTEIN"/>
    <property type="match status" value="1"/>
</dbReference>
<dbReference type="Proteomes" id="UP000783934">
    <property type="component" value="Unassembled WGS sequence"/>
</dbReference>
<dbReference type="InterPro" id="IPR043426">
    <property type="entry name" value="MltB-like"/>
</dbReference>
<protein>
    <submittedName>
        <fullName evidence="3">Membrane-bound lytic murein transglycosylase B</fullName>
    </submittedName>
</protein>
<evidence type="ECO:0000313" key="3">
    <source>
        <dbReference type="EMBL" id="NJB63967.1"/>
    </source>
</evidence>
<feature type="domain" description="Transglycosylase SLT" evidence="2">
    <location>
        <begin position="80"/>
        <end position="377"/>
    </location>
</feature>
<dbReference type="InterPro" id="IPR023346">
    <property type="entry name" value="Lysozyme-like_dom_sf"/>
</dbReference>
<feature type="chain" id="PRO_5046835951" evidence="1">
    <location>
        <begin position="24"/>
        <end position="385"/>
    </location>
</feature>
<comment type="caution">
    <text evidence="3">The sequence shown here is derived from an EMBL/GenBank/DDBJ whole genome shotgun (WGS) entry which is preliminary data.</text>
</comment>
<evidence type="ECO:0000313" key="4">
    <source>
        <dbReference type="Proteomes" id="UP000783934"/>
    </source>
</evidence>
<gene>
    <name evidence="3" type="ORF">GGR41_000188</name>
</gene>
<keyword evidence="1" id="KW-0732">Signal</keyword>
<dbReference type="Gene3D" id="1.10.530.10">
    <property type="match status" value="1"/>
</dbReference>
<name>A0ABX0WNA3_9BURK</name>
<dbReference type="EMBL" id="JAATIZ010000001">
    <property type="protein sequence ID" value="NJB63967.1"/>
    <property type="molecule type" value="Genomic_DNA"/>
</dbReference>
<reference evidence="3 4" key="1">
    <citation type="submission" date="2020-03" db="EMBL/GenBank/DDBJ databases">
        <title>Genomic Encyclopedia of Type Strains, Phase IV (KMG-IV): sequencing the most valuable type-strain genomes for metagenomic binning, comparative biology and taxonomic classification.</title>
        <authorList>
            <person name="Goeker M."/>
        </authorList>
    </citation>
    <scope>NUCLEOTIDE SEQUENCE [LARGE SCALE GENOMIC DNA]</scope>
    <source>
        <strain evidence="3 4">DSM 26613</strain>
    </source>
</reference>
<dbReference type="RefSeq" id="WP_167660249.1">
    <property type="nucleotide sequence ID" value="NZ_BMCQ01000002.1"/>
</dbReference>
<organism evidence="3 4">
    <name type="scientific">Paenalcaligenes hominis</name>
    <dbReference type="NCBI Taxonomy" id="643674"/>
    <lineage>
        <taxon>Bacteria</taxon>
        <taxon>Pseudomonadati</taxon>
        <taxon>Pseudomonadota</taxon>
        <taxon>Betaproteobacteria</taxon>
        <taxon>Burkholderiales</taxon>
        <taxon>Alcaligenaceae</taxon>
        <taxon>Paenalcaligenes</taxon>
    </lineage>
</organism>
<dbReference type="InterPro" id="IPR031304">
    <property type="entry name" value="SLT_2"/>
</dbReference>
<proteinExistence type="predicted"/>
<keyword evidence="4" id="KW-1185">Reference proteome</keyword>
<dbReference type="InterPro" id="IPR011757">
    <property type="entry name" value="Lytic_transglycosylase_MltB"/>
</dbReference>
<dbReference type="CDD" id="cd13399">
    <property type="entry name" value="Slt35-like"/>
    <property type="match status" value="1"/>
</dbReference>
<dbReference type="PANTHER" id="PTHR30163:SF9">
    <property type="entry name" value="MEMBRANE-BOUND LYTIC MUREIN TRANSGLYCOSYLASE B"/>
    <property type="match status" value="1"/>
</dbReference>
<dbReference type="Pfam" id="PF13406">
    <property type="entry name" value="SLT_2"/>
    <property type="match status" value="1"/>
</dbReference>
<feature type="signal peptide" evidence="1">
    <location>
        <begin position="1"/>
        <end position="23"/>
    </location>
</feature>
<evidence type="ECO:0000256" key="1">
    <source>
        <dbReference type="SAM" id="SignalP"/>
    </source>
</evidence>
<dbReference type="SUPFAM" id="SSF53955">
    <property type="entry name" value="Lysozyme-like"/>
    <property type="match status" value="1"/>
</dbReference>
<dbReference type="NCBIfam" id="TIGR02282">
    <property type="entry name" value="MltB"/>
    <property type="match status" value="1"/>
</dbReference>
<evidence type="ECO:0000259" key="2">
    <source>
        <dbReference type="Pfam" id="PF13406"/>
    </source>
</evidence>
<accession>A0ABX0WNA3</accession>